<keyword evidence="2" id="KW-1185">Reference proteome</keyword>
<organism evidence="1 2">
    <name type="scientific">Alkalibacillus haloalkaliphilus</name>
    <dbReference type="NCBI Taxonomy" id="94136"/>
    <lineage>
        <taxon>Bacteria</taxon>
        <taxon>Bacillati</taxon>
        <taxon>Bacillota</taxon>
        <taxon>Bacilli</taxon>
        <taxon>Bacillales</taxon>
        <taxon>Bacillaceae</taxon>
        <taxon>Alkalibacillus</taxon>
    </lineage>
</organism>
<comment type="caution">
    <text evidence="1">The sequence shown here is derived from an EMBL/GenBank/DDBJ whole genome shotgun (WGS) entry which is preliminary data.</text>
</comment>
<name>A0A511W524_9BACI</name>
<sequence>MKLLLILLVLVFSGCDHYDEEKLVQEHQPATPMFDYNLTIVVSDEHQISKINNSVVSEFEQMDLKRVMTTSYVWDDQNKSYTKVFNIDEYPTFLLFGHEGVVLKTSDLTEVRRYLN</sequence>
<accession>A0A511W524</accession>
<dbReference type="AlphaFoldDB" id="A0A511W524"/>
<dbReference type="Proteomes" id="UP000321440">
    <property type="component" value="Unassembled WGS sequence"/>
</dbReference>
<evidence type="ECO:0000313" key="1">
    <source>
        <dbReference type="EMBL" id="GEN46204.1"/>
    </source>
</evidence>
<dbReference type="RefSeq" id="WP_146816823.1">
    <property type="nucleotide sequence ID" value="NZ_BJYA01000013.1"/>
</dbReference>
<protein>
    <submittedName>
        <fullName evidence="1">Uncharacterized protein</fullName>
    </submittedName>
</protein>
<evidence type="ECO:0000313" key="2">
    <source>
        <dbReference type="Proteomes" id="UP000321440"/>
    </source>
</evidence>
<reference evidence="1 2" key="1">
    <citation type="submission" date="2019-07" db="EMBL/GenBank/DDBJ databases">
        <title>Whole genome shotgun sequence of Alkalibacillus haloalkaliphilus NBRC 103110.</title>
        <authorList>
            <person name="Hosoyama A."/>
            <person name="Uohara A."/>
            <person name="Ohji S."/>
            <person name="Ichikawa N."/>
        </authorList>
    </citation>
    <scope>NUCLEOTIDE SEQUENCE [LARGE SCALE GENOMIC DNA]</scope>
    <source>
        <strain evidence="1 2">NBRC 103110</strain>
    </source>
</reference>
<proteinExistence type="predicted"/>
<dbReference type="PROSITE" id="PS51257">
    <property type="entry name" value="PROKAR_LIPOPROTEIN"/>
    <property type="match status" value="1"/>
</dbReference>
<dbReference type="OrthoDB" id="2878004at2"/>
<gene>
    <name evidence="1" type="ORF">AHA02nite_19800</name>
</gene>
<dbReference type="EMBL" id="BJYA01000013">
    <property type="protein sequence ID" value="GEN46204.1"/>
    <property type="molecule type" value="Genomic_DNA"/>
</dbReference>